<proteinExistence type="predicted"/>
<dbReference type="InterPro" id="IPR025510">
    <property type="entry name" value="DUF4397"/>
</dbReference>
<protein>
    <submittedName>
        <fullName evidence="3">DUF4397 domain-containing protein</fullName>
    </submittedName>
</protein>
<dbReference type="AlphaFoldDB" id="A0A4R4PAK7"/>
<keyword evidence="1" id="KW-0812">Transmembrane</keyword>
<sequence length="276" mass="27878">MQKRSVFGHLRSVFSRMPGPVILVIAVVAAPAVFAIPAQGAAGGNLYIVQGLPGRTLDISIDGREVATKVPAAKLIGPLGVSAGQRTITAKQGGKVVIERQVTVASGGSLDVVIHQPASPGGAPVITSYTNKLTAVAADKAAVRVAHTAAVGPADIRVNGQVLFANVANGESLDVVVPAATYRVDIVPAGAKSPVVLGPVDLPVKAGYLTRVFAVGAPSQKTMTVAVGTIKLGPAGTPKPKVVNTGAGPDQTATLAGIALLLLLGTAITVRRVKRR</sequence>
<dbReference type="EMBL" id="SMKA01000236">
    <property type="protein sequence ID" value="TDC19089.1"/>
    <property type="molecule type" value="Genomic_DNA"/>
</dbReference>
<evidence type="ECO:0000313" key="4">
    <source>
        <dbReference type="Proteomes" id="UP000295075"/>
    </source>
</evidence>
<keyword evidence="1" id="KW-1133">Transmembrane helix</keyword>
<keyword evidence="4" id="KW-1185">Reference proteome</keyword>
<keyword evidence="1" id="KW-0472">Membrane</keyword>
<accession>A0A4R4PAK7</accession>
<comment type="caution">
    <text evidence="3">The sequence shown here is derived from an EMBL/GenBank/DDBJ whole genome shotgun (WGS) entry which is preliminary data.</text>
</comment>
<organism evidence="3 4">
    <name type="scientific">Kribbella albertanoniae</name>
    <dbReference type="NCBI Taxonomy" id="1266829"/>
    <lineage>
        <taxon>Bacteria</taxon>
        <taxon>Bacillati</taxon>
        <taxon>Actinomycetota</taxon>
        <taxon>Actinomycetes</taxon>
        <taxon>Propionibacteriales</taxon>
        <taxon>Kribbellaceae</taxon>
        <taxon>Kribbella</taxon>
    </lineage>
</organism>
<feature type="domain" description="DUF4397" evidence="2">
    <location>
        <begin position="45"/>
        <end position="153"/>
    </location>
</feature>
<gene>
    <name evidence="3" type="ORF">E1261_34590</name>
</gene>
<dbReference type="Pfam" id="PF14344">
    <property type="entry name" value="DUF4397"/>
    <property type="match status" value="1"/>
</dbReference>
<evidence type="ECO:0000313" key="3">
    <source>
        <dbReference type="EMBL" id="TDC19089.1"/>
    </source>
</evidence>
<name>A0A4R4PAK7_9ACTN</name>
<reference evidence="3 4" key="1">
    <citation type="submission" date="2019-03" db="EMBL/GenBank/DDBJ databases">
        <title>Draft genome sequences of novel Actinobacteria.</title>
        <authorList>
            <person name="Sahin N."/>
            <person name="Ay H."/>
            <person name="Saygin H."/>
        </authorList>
    </citation>
    <scope>NUCLEOTIDE SEQUENCE [LARGE SCALE GENOMIC DNA]</scope>
    <source>
        <strain evidence="3 4">JCM 30547</strain>
    </source>
</reference>
<feature type="transmembrane region" description="Helical" evidence="1">
    <location>
        <begin position="253"/>
        <end position="270"/>
    </location>
</feature>
<dbReference type="Proteomes" id="UP000295075">
    <property type="component" value="Unassembled WGS sequence"/>
</dbReference>
<dbReference type="OrthoDB" id="5800709at2"/>
<evidence type="ECO:0000256" key="1">
    <source>
        <dbReference type="SAM" id="Phobius"/>
    </source>
</evidence>
<evidence type="ECO:0000259" key="2">
    <source>
        <dbReference type="Pfam" id="PF14344"/>
    </source>
</evidence>